<comment type="caution">
    <text evidence="1">The sequence shown here is derived from an EMBL/GenBank/DDBJ whole genome shotgun (WGS) entry which is preliminary data.</text>
</comment>
<name>A0A9D4IDK7_DREPO</name>
<organism evidence="1 2">
    <name type="scientific">Dreissena polymorpha</name>
    <name type="common">Zebra mussel</name>
    <name type="synonym">Mytilus polymorpha</name>
    <dbReference type="NCBI Taxonomy" id="45954"/>
    <lineage>
        <taxon>Eukaryota</taxon>
        <taxon>Metazoa</taxon>
        <taxon>Spiralia</taxon>
        <taxon>Lophotrochozoa</taxon>
        <taxon>Mollusca</taxon>
        <taxon>Bivalvia</taxon>
        <taxon>Autobranchia</taxon>
        <taxon>Heteroconchia</taxon>
        <taxon>Euheterodonta</taxon>
        <taxon>Imparidentia</taxon>
        <taxon>Neoheterodontei</taxon>
        <taxon>Myida</taxon>
        <taxon>Dreissenoidea</taxon>
        <taxon>Dreissenidae</taxon>
        <taxon>Dreissena</taxon>
    </lineage>
</organism>
<accession>A0A9D4IDK7</accession>
<gene>
    <name evidence="1" type="ORF">DPMN_169410</name>
</gene>
<proteinExistence type="predicted"/>
<evidence type="ECO:0000313" key="1">
    <source>
        <dbReference type="EMBL" id="KAH3768198.1"/>
    </source>
</evidence>
<reference evidence="1" key="2">
    <citation type="submission" date="2020-11" db="EMBL/GenBank/DDBJ databases">
        <authorList>
            <person name="McCartney M.A."/>
            <person name="Auch B."/>
            <person name="Kono T."/>
            <person name="Mallez S."/>
            <person name="Becker A."/>
            <person name="Gohl D.M."/>
            <person name="Silverstein K.A.T."/>
            <person name="Koren S."/>
            <person name="Bechman K.B."/>
            <person name="Herman A."/>
            <person name="Abrahante J.E."/>
            <person name="Garbe J."/>
        </authorList>
    </citation>
    <scope>NUCLEOTIDE SEQUENCE</scope>
    <source>
        <strain evidence="1">Duluth1</strain>
        <tissue evidence="1">Whole animal</tissue>
    </source>
</reference>
<dbReference type="Proteomes" id="UP000828390">
    <property type="component" value="Unassembled WGS sequence"/>
</dbReference>
<evidence type="ECO:0000313" key="2">
    <source>
        <dbReference type="Proteomes" id="UP000828390"/>
    </source>
</evidence>
<dbReference type="EMBL" id="JAIWYP010000009">
    <property type="protein sequence ID" value="KAH3768198.1"/>
    <property type="molecule type" value="Genomic_DNA"/>
</dbReference>
<protein>
    <submittedName>
        <fullName evidence="1">Uncharacterized protein</fullName>
    </submittedName>
</protein>
<keyword evidence="2" id="KW-1185">Reference proteome</keyword>
<sequence length="101" mass="11248">MQRVKPHSLKQFVDPIILVGGRAVPQTGPSWYVLWVANVVHLGAELWGVVVVILHSDLDVGLVPVGRIVVLYIHCQVEPAHTFVVHFLAARNRAPLVNYRV</sequence>
<reference evidence="1" key="1">
    <citation type="journal article" date="2019" name="bioRxiv">
        <title>The Genome of the Zebra Mussel, Dreissena polymorpha: A Resource for Invasive Species Research.</title>
        <authorList>
            <person name="McCartney M.A."/>
            <person name="Auch B."/>
            <person name="Kono T."/>
            <person name="Mallez S."/>
            <person name="Zhang Y."/>
            <person name="Obille A."/>
            <person name="Becker A."/>
            <person name="Abrahante J.E."/>
            <person name="Garbe J."/>
            <person name="Badalamenti J.P."/>
            <person name="Herman A."/>
            <person name="Mangelson H."/>
            <person name="Liachko I."/>
            <person name="Sullivan S."/>
            <person name="Sone E.D."/>
            <person name="Koren S."/>
            <person name="Silverstein K.A.T."/>
            <person name="Beckman K.B."/>
            <person name="Gohl D.M."/>
        </authorList>
    </citation>
    <scope>NUCLEOTIDE SEQUENCE</scope>
    <source>
        <strain evidence="1">Duluth1</strain>
        <tissue evidence="1">Whole animal</tissue>
    </source>
</reference>
<dbReference type="AlphaFoldDB" id="A0A9D4IDK7"/>